<dbReference type="GO" id="GO:0046306">
    <property type="term" value="P:alkanesulfonate catabolic process"/>
    <property type="evidence" value="ECO:0007669"/>
    <property type="project" value="TreeGrafter"/>
</dbReference>
<dbReference type="InterPro" id="IPR050172">
    <property type="entry name" value="SsuD_RutA_monooxygenase"/>
</dbReference>
<dbReference type="PANTHER" id="PTHR42847">
    <property type="entry name" value="ALKANESULFONATE MONOOXYGENASE"/>
    <property type="match status" value="1"/>
</dbReference>
<protein>
    <submittedName>
        <fullName evidence="6">LLM class F420-dependent oxidoreductase</fullName>
    </submittedName>
</protein>
<dbReference type="PANTHER" id="PTHR42847:SF4">
    <property type="entry name" value="ALKANESULFONATE MONOOXYGENASE-RELATED"/>
    <property type="match status" value="1"/>
</dbReference>
<dbReference type="GO" id="GO:0008726">
    <property type="term" value="F:alkanesulfonate monooxygenase activity"/>
    <property type="evidence" value="ECO:0007669"/>
    <property type="project" value="TreeGrafter"/>
</dbReference>
<evidence type="ECO:0000256" key="1">
    <source>
        <dbReference type="ARBA" id="ARBA00022630"/>
    </source>
</evidence>
<dbReference type="InterPro" id="IPR019921">
    <property type="entry name" value="Lucif-like_OxRdtase_Rv2161c"/>
</dbReference>
<dbReference type="NCBIfam" id="TIGR03619">
    <property type="entry name" value="F420_Rv2161c"/>
    <property type="match status" value="1"/>
</dbReference>
<dbReference type="Gene3D" id="3.20.20.30">
    <property type="entry name" value="Luciferase-like domain"/>
    <property type="match status" value="1"/>
</dbReference>
<evidence type="ECO:0000259" key="5">
    <source>
        <dbReference type="Pfam" id="PF00296"/>
    </source>
</evidence>
<evidence type="ECO:0000256" key="4">
    <source>
        <dbReference type="ARBA" id="ARBA00023033"/>
    </source>
</evidence>
<reference evidence="6" key="1">
    <citation type="submission" date="2021-03" db="EMBL/GenBank/DDBJ databases">
        <title>Whole genome sequence of Streptomyces bomunensis MMS17-BM035.</title>
        <authorList>
            <person name="Lee J.H."/>
        </authorList>
    </citation>
    <scope>NUCLEOTIDE SEQUENCE</scope>
    <source>
        <strain evidence="6">MMS17-BM035</strain>
    </source>
</reference>
<proteinExistence type="predicted"/>
<dbReference type="Pfam" id="PF00296">
    <property type="entry name" value="Bac_luciferase"/>
    <property type="match status" value="1"/>
</dbReference>
<keyword evidence="2" id="KW-0288">FMN</keyword>
<keyword evidence="1" id="KW-0285">Flavoprotein</keyword>
<dbReference type="AlphaFoldDB" id="A0A940MEY4"/>
<keyword evidence="3" id="KW-0560">Oxidoreductase</keyword>
<keyword evidence="7" id="KW-1185">Reference proteome</keyword>
<gene>
    <name evidence="6" type="ORF">JFN87_20275</name>
</gene>
<keyword evidence="4" id="KW-0503">Monooxygenase</keyword>
<evidence type="ECO:0000256" key="3">
    <source>
        <dbReference type="ARBA" id="ARBA00023002"/>
    </source>
</evidence>
<dbReference type="EMBL" id="JAGIQL010000087">
    <property type="protein sequence ID" value="MBP0459812.1"/>
    <property type="molecule type" value="Genomic_DNA"/>
</dbReference>
<name>A0A940MEY4_9ACTN</name>
<comment type="caution">
    <text evidence="6">The sequence shown here is derived from an EMBL/GenBank/DDBJ whole genome shotgun (WGS) entry which is preliminary data.</text>
</comment>
<dbReference type="InterPro" id="IPR036661">
    <property type="entry name" value="Luciferase-like_sf"/>
</dbReference>
<evidence type="ECO:0000256" key="2">
    <source>
        <dbReference type="ARBA" id="ARBA00022643"/>
    </source>
</evidence>
<feature type="domain" description="Luciferase-like" evidence="5">
    <location>
        <begin position="19"/>
        <end position="248"/>
    </location>
</feature>
<dbReference type="RefSeq" id="WP_209341936.1">
    <property type="nucleotide sequence ID" value="NZ_JAGIQL010000087.1"/>
</dbReference>
<dbReference type="Proteomes" id="UP000670475">
    <property type="component" value="Unassembled WGS sequence"/>
</dbReference>
<dbReference type="InterPro" id="IPR011251">
    <property type="entry name" value="Luciferase-like_dom"/>
</dbReference>
<sequence length="310" mass="33032">MPIKLGLSLPQMHQFDLSRDLVPVARAAEETGYDSLWVFERTLFPTPATQGLYGVPGLEWPDSYRSVADPLVTLAMAAAVTERVRLGSSVLVAPYHSPFHLARWFATLDAASNGRAVAGLGTGWSHDEYAAGSTGTFEERGAVLDETLDVFAAVHGPDPVSYEGRFTTIAPAEVGPKPVRPVPVYLAASGGAALRRLVDRADGWLPTGMTAEQLAGAWKGVNDLAAERGRTRPLDVCVRANVRYTPQPVDASGRQPFHGNVAQIVDDVAAHAAIDGIGEILLELGPDARDGQELADRAREVHAAVREAGV</sequence>
<accession>A0A940MEY4</accession>
<evidence type="ECO:0000313" key="7">
    <source>
        <dbReference type="Proteomes" id="UP000670475"/>
    </source>
</evidence>
<evidence type="ECO:0000313" key="6">
    <source>
        <dbReference type="EMBL" id="MBP0459812.1"/>
    </source>
</evidence>
<dbReference type="SUPFAM" id="SSF51679">
    <property type="entry name" value="Bacterial luciferase-like"/>
    <property type="match status" value="1"/>
</dbReference>
<organism evidence="6 7">
    <name type="scientific">Streptomyces montanisoli</name>
    <dbReference type="NCBI Taxonomy" id="2798581"/>
    <lineage>
        <taxon>Bacteria</taxon>
        <taxon>Bacillati</taxon>
        <taxon>Actinomycetota</taxon>
        <taxon>Actinomycetes</taxon>
        <taxon>Kitasatosporales</taxon>
        <taxon>Streptomycetaceae</taxon>
        <taxon>Streptomyces</taxon>
    </lineage>
</organism>